<evidence type="ECO:0000313" key="9">
    <source>
        <dbReference type="EMBL" id="ORZ16704.1"/>
    </source>
</evidence>
<feature type="domain" description="tRNA(Ile)-lysidine/2-thiocytidine synthase N-terminal" evidence="8">
    <location>
        <begin position="68"/>
        <end position="291"/>
    </location>
</feature>
<dbReference type="GO" id="GO:0032267">
    <property type="term" value="F:tRNA(Ile)-lysidine synthase activity"/>
    <property type="evidence" value="ECO:0007669"/>
    <property type="project" value="UniProtKB-EC"/>
</dbReference>
<keyword evidence="2" id="KW-0436">Ligase</keyword>
<reference evidence="9 10" key="1">
    <citation type="submission" date="2016-07" db="EMBL/GenBank/DDBJ databases">
        <title>Pervasive Adenine N6-methylation of Active Genes in Fungi.</title>
        <authorList>
            <consortium name="DOE Joint Genome Institute"/>
            <person name="Mondo S.J."/>
            <person name="Dannebaum R.O."/>
            <person name="Kuo R.C."/>
            <person name="Labutti K."/>
            <person name="Haridas S."/>
            <person name="Kuo A."/>
            <person name="Salamov A."/>
            <person name="Ahrendt S.R."/>
            <person name="Lipzen A."/>
            <person name="Sullivan W."/>
            <person name="Andreopoulos W.B."/>
            <person name="Clum A."/>
            <person name="Lindquist E."/>
            <person name="Daum C."/>
            <person name="Ramamoorthy G.K."/>
            <person name="Gryganskyi A."/>
            <person name="Culley D."/>
            <person name="Magnuson J.K."/>
            <person name="James T.Y."/>
            <person name="O'Malley M.A."/>
            <person name="Stajich J.E."/>
            <person name="Spatafora J.W."/>
            <person name="Visel A."/>
            <person name="Grigoriev I.V."/>
        </authorList>
    </citation>
    <scope>NUCLEOTIDE SEQUENCE [LARGE SCALE GENOMIC DNA]</scope>
    <source>
        <strain evidence="9 10">NRRL 3116</strain>
    </source>
</reference>
<sequence>MTLSKSTALAITAKEFARWLSPLYSRQNSIASCLEQGLPNNERHKSHSMDQNPTDIHQSRLESKDHNIAIAVSGGVDSMALVTLLAKHYYPTQDRTKQQQLHTVPTKLHALIVDHKLRDGSSEEAAFVAQQVQRLNVTPHVLTLDWIAKDKNSGQNQNHQNDDNDEIYQLNRPSKVHLETRAREERYRVIAQKCHELGVRDLFVGHHSGDQVETVIFRFARASGIDGLAGIQEDTPLSVVNVPEGLNIQIIRPLLKATKDRLKATCNEAGTRWVEDPSNKSLDYQRNVIRHFQQDIDACVEKDPNSELSPLSSKAWLEFRARMDQHRRAAWDQVRPWLRNIFFDSANGVCYVKLQATSTSEDAIRSTSIPTKVEWLERSQNHVAMRLVSYLIHWVNCKDHAPRSEDVQMLLKQLKKPYSVIGSYFEATRMKSVCDSSTKSIQKKKRASNRSSAARQQDISSKFAIAMTDSHSEAMSLPPINLAGVQFSPPRSTKGLPDYWTLARQPMSRADRKAVTIAFSIGGDNEEAKRDIFFDESKQSNEVNLLWDQRFFLKIQSSSFRSVPNAPSRGRIYIKPMRQEDASIIQKLEASGQLEQSKTIDLHTWMTAVPGSCRFTVPVVYLEGNSGDTGAEPRSQMFLSLPTLGLHMKASPFAIQSYFKSKHPVDGPDMACLKEAFSKMLK</sequence>
<evidence type="ECO:0000313" key="10">
    <source>
        <dbReference type="Proteomes" id="UP000193648"/>
    </source>
</evidence>
<dbReference type="CDD" id="cd01992">
    <property type="entry name" value="TilS_N"/>
    <property type="match status" value="1"/>
</dbReference>
<dbReference type="GO" id="GO:0005524">
    <property type="term" value="F:ATP binding"/>
    <property type="evidence" value="ECO:0007669"/>
    <property type="project" value="UniProtKB-KW"/>
</dbReference>
<evidence type="ECO:0000256" key="4">
    <source>
        <dbReference type="ARBA" id="ARBA00022741"/>
    </source>
</evidence>
<dbReference type="PANTHER" id="PTHR43033">
    <property type="entry name" value="TRNA(ILE)-LYSIDINE SYNTHASE-RELATED"/>
    <property type="match status" value="1"/>
</dbReference>
<dbReference type="AlphaFoldDB" id="A0A1Y2GQ33"/>
<dbReference type="InterPro" id="IPR014729">
    <property type="entry name" value="Rossmann-like_a/b/a_fold"/>
</dbReference>
<comment type="catalytic activity">
    <reaction evidence="6">
        <text>cytidine(34) in tRNA(Ile2) + L-lysine + ATP = lysidine(34) in tRNA(Ile2) + AMP + diphosphate + H(+)</text>
        <dbReference type="Rhea" id="RHEA:43744"/>
        <dbReference type="Rhea" id="RHEA-COMP:10625"/>
        <dbReference type="Rhea" id="RHEA-COMP:10670"/>
        <dbReference type="ChEBI" id="CHEBI:15378"/>
        <dbReference type="ChEBI" id="CHEBI:30616"/>
        <dbReference type="ChEBI" id="CHEBI:32551"/>
        <dbReference type="ChEBI" id="CHEBI:33019"/>
        <dbReference type="ChEBI" id="CHEBI:82748"/>
        <dbReference type="ChEBI" id="CHEBI:83665"/>
        <dbReference type="ChEBI" id="CHEBI:456215"/>
        <dbReference type="EC" id="6.3.4.19"/>
    </reaction>
</comment>
<evidence type="ECO:0000256" key="6">
    <source>
        <dbReference type="ARBA" id="ARBA00048539"/>
    </source>
</evidence>
<dbReference type="GeneID" id="33571931"/>
<dbReference type="InterPro" id="IPR012094">
    <property type="entry name" value="tRNA_Ile_lys_synt"/>
</dbReference>
<name>A0A1Y2GQ33_9FUNG</name>
<keyword evidence="4" id="KW-0547">Nucleotide-binding</keyword>
<evidence type="ECO:0000256" key="5">
    <source>
        <dbReference type="ARBA" id="ARBA00022840"/>
    </source>
</evidence>
<dbReference type="EC" id="6.3.4.19" evidence="1"/>
<dbReference type="STRING" id="64571.A0A1Y2GQ33"/>
<dbReference type="InterPro" id="IPR012795">
    <property type="entry name" value="tRNA_Ile_lys_synt_N"/>
</dbReference>
<keyword evidence="3" id="KW-0819">tRNA processing</keyword>
<gene>
    <name evidence="9" type="ORF">BCR41DRAFT_421891</name>
</gene>
<evidence type="ECO:0000256" key="2">
    <source>
        <dbReference type="ARBA" id="ARBA00022598"/>
    </source>
</evidence>
<dbReference type="NCBIfam" id="TIGR02432">
    <property type="entry name" value="lysidine_TilS_N"/>
    <property type="match status" value="1"/>
</dbReference>
<dbReference type="InterPro" id="IPR011063">
    <property type="entry name" value="TilS/TtcA_N"/>
</dbReference>
<dbReference type="GO" id="GO:0008033">
    <property type="term" value="P:tRNA processing"/>
    <property type="evidence" value="ECO:0007669"/>
    <property type="project" value="UniProtKB-KW"/>
</dbReference>
<keyword evidence="5" id="KW-0067">ATP-binding</keyword>
<dbReference type="HAMAP" id="MF_01161">
    <property type="entry name" value="tRNA_Ile_lys_synt"/>
    <property type="match status" value="1"/>
</dbReference>
<dbReference type="Pfam" id="PF01171">
    <property type="entry name" value="ATP_bind_3"/>
    <property type="match status" value="1"/>
</dbReference>
<dbReference type="SUPFAM" id="SSF52402">
    <property type="entry name" value="Adenine nucleotide alpha hydrolases-like"/>
    <property type="match status" value="1"/>
</dbReference>
<comment type="caution">
    <text evidence="9">The sequence shown here is derived from an EMBL/GenBank/DDBJ whole genome shotgun (WGS) entry which is preliminary data.</text>
</comment>
<protein>
    <recommendedName>
        <fullName evidence="1">tRNA(Ile)-lysidine synthetase</fullName>
        <ecNumber evidence="1">6.3.4.19</ecNumber>
    </recommendedName>
</protein>
<dbReference type="Gene3D" id="3.40.50.620">
    <property type="entry name" value="HUPs"/>
    <property type="match status" value="1"/>
</dbReference>
<keyword evidence="10" id="KW-1185">Reference proteome</keyword>
<dbReference type="InParanoid" id="A0A1Y2GQ33"/>
<evidence type="ECO:0000256" key="3">
    <source>
        <dbReference type="ARBA" id="ARBA00022694"/>
    </source>
</evidence>
<dbReference type="RefSeq" id="XP_021881639.1">
    <property type="nucleotide sequence ID" value="XM_022030088.1"/>
</dbReference>
<dbReference type="OrthoDB" id="434144at2759"/>
<evidence type="ECO:0000259" key="8">
    <source>
        <dbReference type="Pfam" id="PF01171"/>
    </source>
</evidence>
<evidence type="ECO:0000256" key="1">
    <source>
        <dbReference type="ARBA" id="ARBA00013267"/>
    </source>
</evidence>
<dbReference type="PANTHER" id="PTHR43033:SF1">
    <property type="entry name" value="TRNA(ILE)-LYSIDINE SYNTHASE-RELATED"/>
    <property type="match status" value="1"/>
</dbReference>
<dbReference type="Proteomes" id="UP000193648">
    <property type="component" value="Unassembled WGS sequence"/>
</dbReference>
<accession>A0A1Y2GQ33</accession>
<evidence type="ECO:0000256" key="7">
    <source>
        <dbReference type="SAM" id="MobiDB-lite"/>
    </source>
</evidence>
<organism evidence="9 10">
    <name type="scientific">Lobosporangium transversale</name>
    <dbReference type="NCBI Taxonomy" id="64571"/>
    <lineage>
        <taxon>Eukaryota</taxon>
        <taxon>Fungi</taxon>
        <taxon>Fungi incertae sedis</taxon>
        <taxon>Mucoromycota</taxon>
        <taxon>Mortierellomycotina</taxon>
        <taxon>Mortierellomycetes</taxon>
        <taxon>Mortierellales</taxon>
        <taxon>Mortierellaceae</taxon>
        <taxon>Lobosporangium</taxon>
    </lineage>
</organism>
<proteinExistence type="inferred from homology"/>
<dbReference type="EMBL" id="MCFF01000017">
    <property type="protein sequence ID" value="ORZ16704.1"/>
    <property type="molecule type" value="Genomic_DNA"/>
</dbReference>
<feature type="region of interest" description="Disordered" evidence="7">
    <location>
        <begin position="436"/>
        <end position="455"/>
    </location>
</feature>